<name>A0A562T1G5_CHIJA</name>
<reference evidence="1 2" key="1">
    <citation type="journal article" date="2013" name="Stand. Genomic Sci.">
        <title>Genomic Encyclopedia of Type Strains, Phase I: The one thousand microbial genomes (KMG-I) project.</title>
        <authorList>
            <person name="Kyrpides N.C."/>
            <person name="Woyke T."/>
            <person name="Eisen J.A."/>
            <person name="Garrity G."/>
            <person name="Lilburn T.G."/>
            <person name="Beck B.J."/>
            <person name="Whitman W.B."/>
            <person name="Hugenholtz P."/>
            <person name="Klenk H.P."/>
        </authorList>
    </citation>
    <scope>NUCLEOTIDE SEQUENCE [LARGE SCALE GENOMIC DNA]</scope>
    <source>
        <strain evidence="1 2">DSM 13484</strain>
    </source>
</reference>
<dbReference type="Proteomes" id="UP000316778">
    <property type="component" value="Unassembled WGS sequence"/>
</dbReference>
<dbReference type="AlphaFoldDB" id="A0A562T1G5"/>
<comment type="caution">
    <text evidence="1">The sequence shown here is derived from an EMBL/GenBank/DDBJ whole genome shotgun (WGS) entry which is preliminary data.</text>
</comment>
<sequence length="60" mass="6549">MPIEVRELVIKARVEEIPRSSAAGNGATGRSGTLSESELQTIIALCAEEVLKIIKKQKER</sequence>
<gene>
    <name evidence="1" type="ORF">LX66_4286</name>
</gene>
<organism evidence="1 2">
    <name type="scientific">Chitinophaga japonensis</name>
    <name type="common">Flexibacter japonensis</name>
    <dbReference type="NCBI Taxonomy" id="104662"/>
    <lineage>
        <taxon>Bacteria</taxon>
        <taxon>Pseudomonadati</taxon>
        <taxon>Bacteroidota</taxon>
        <taxon>Chitinophagia</taxon>
        <taxon>Chitinophagales</taxon>
        <taxon>Chitinophagaceae</taxon>
        <taxon>Chitinophaga</taxon>
    </lineage>
</organism>
<evidence type="ECO:0000313" key="1">
    <source>
        <dbReference type="EMBL" id="TWI87018.1"/>
    </source>
</evidence>
<accession>A0A562T1G5</accession>
<dbReference type="InterPro" id="IPR045459">
    <property type="entry name" value="DUF5908"/>
</dbReference>
<proteinExistence type="predicted"/>
<evidence type="ECO:0000313" key="2">
    <source>
        <dbReference type="Proteomes" id="UP000316778"/>
    </source>
</evidence>
<keyword evidence="2" id="KW-1185">Reference proteome</keyword>
<dbReference type="OrthoDB" id="5570459at2"/>
<dbReference type="Pfam" id="PF19265">
    <property type="entry name" value="DUF5908"/>
    <property type="match status" value="1"/>
</dbReference>
<dbReference type="EMBL" id="VLLG01000004">
    <property type="protein sequence ID" value="TWI87018.1"/>
    <property type="molecule type" value="Genomic_DNA"/>
</dbReference>
<dbReference type="RefSeq" id="WP_145717274.1">
    <property type="nucleotide sequence ID" value="NZ_BAAAFY010000004.1"/>
</dbReference>
<protein>
    <submittedName>
        <fullName evidence="1">Uncharacterized protein</fullName>
    </submittedName>
</protein>